<name>A0AAD7WMT2_9TELE</name>
<gene>
    <name evidence="19" type="ORF">AAFF_G00364930</name>
</gene>
<evidence type="ECO:0000256" key="7">
    <source>
        <dbReference type="ARBA" id="ARBA00022989"/>
    </source>
</evidence>
<feature type="compositionally biased region" description="Basic and acidic residues" evidence="16">
    <location>
        <begin position="2146"/>
        <end position="2160"/>
    </location>
</feature>
<dbReference type="GO" id="GO:0048193">
    <property type="term" value="P:Golgi vesicle transport"/>
    <property type="evidence" value="ECO:0007669"/>
    <property type="project" value="TreeGrafter"/>
</dbReference>
<feature type="repeat" description="FG-GAP" evidence="13">
    <location>
        <begin position="2300"/>
        <end position="2363"/>
    </location>
</feature>
<evidence type="ECO:0000256" key="12">
    <source>
        <dbReference type="PROSITE-ProRule" id="PRU00047"/>
    </source>
</evidence>
<dbReference type="Pfam" id="PF20805">
    <property type="entry name" value="Integrin_A_Ig_2"/>
    <property type="match status" value="1"/>
</dbReference>
<feature type="compositionally biased region" description="Polar residues" evidence="16">
    <location>
        <begin position="215"/>
        <end position="231"/>
    </location>
</feature>
<dbReference type="GO" id="GO:0007229">
    <property type="term" value="P:integrin-mediated signaling pathway"/>
    <property type="evidence" value="ECO:0007669"/>
    <property type="project" value="UniProtKB-KW"/>
</dbReference>
<dbReference type="Gene3D" id="3.10.10.10">
    <property type="entry name" value="HIV Type 1 Reverse Transcriptase, subunit A, domain 1"/>
    <property type="match status" value="1"/>
</dbReference>
<dbReference type="Gene3D" id="2.60.40.1530">
    <property type="entry name" value="ntegrin, alpha v. Chain A, domain 4"/>
    <property type="match status" value="1"/>
</dbReference>
<dbReference type="Pfam" id="PF01465">
    <property type="entry name" value="GRIP"/>
    <property type="match status" value="1"/>
</dbReference>
<keyword evidence="5" id="KW-0677">Repeat</keyword>
<evidence type="ECO:0008006" key="21">
    <source>
        <dbReference type="Google" id="ProtNLM"/>
    </source>
</evidence>
<dbReference type="SUPFAM" id="SSF69318">
    <property type="entry name" value="Integrin alpha N-terminal domain"/>
    <property type="match status" value="1"/>
</dbReference>
<feature type="coiled-coil region" evidence="15">
    <location>
        <begin position="1411"/>
        <end position="1683"/>
    </location>
</feature>
<keyword evidence="4" id="KW-0732">Signal</keyword>
<dbReference type="Gene3D" id="2.130.10.130">
    <property type="entry name" value="Integrin alpha, N-terminal"/>
    <property type="match status" value="1"/>
</dbReference>
<keyword evidence="11" id="KW-0325">Glycoprotein</keyword>
<evidence type="ECO:0000259" key="18">
    <source>
        <dbReference type="PROSITE" id="PS50913"/>
    </source>
</evidence>
<dbReference type="GO" id="GO:0008305">
    <property type="term" value="C:integrin complex"/>
    <property type="evidence" value="ECO:0007669"/>
    <property type="project" value="InterPro"/>
</dbReference>
<feature type="region of interest" description="Disordered" evidence="16">
    <location>
        <begin position="1313"/>
        <end position="1351"/>
    </location>
</feature>
<evidence type="ECO:0000256" key="8">
    <source>
        <dbReference type="ARBA" id="ARBA00023037"/>
    </source>
</evidence>
<evidence type="ECO:0000313" key="20">
    <source>
        <dbReference type="Proteomes" id="UP001221898"/>
    </source>
</evidence>
<feature type="region of interest" description="Disordered" evidence="16">
    <location>
        <begin position="597"/>
        <end position="618"/>
    </location>
</feature>
<feature type="compositionally biased region" description="Low complexity" evidence="16">
    <location>
        <begin position="1336"/>
        <end position="1347"/>
    </location>
</feature>
<evidence type="ECO:0000256" key="3">
    <source>
        <dbReference type="ARBA" id="ARBA00022692"/>
    </source>
</evidence>
<sequence length="3298" mass="374174">MEGKPLMTFHVLPSFAQKLQLKVPSMESLFRSPVRGEGLFRTPSRENLTRSASRDSLNRLGENEPVGTPAYDPPSDIESEAEDLPSSADALSKDQLLHRLHQVERSLGNYRGKYSELVTAYRTVQREKEKTQAILSQSQDKALRRIGELREELQMDQQAKKHLQEEFDAALEEKDQMITVLQTQVALMKKRLPIPGGGILSEATPTQASPKVESSPAQGSQEVDSAPQSPSKDMGSETPVLDMAEGDTDPAKKMEALQQRVKRQENLLQRCKELLHTHKERSAQLSSENETLQNQLQERLQELEKTKELHTTEKTRLITQLRDAKNLIEQLEQDKGIVVWRDRRSPAQGLPSLCRALWCGRGTDALPCAGHCGVVEGPTPSPVQGIVVCARCETLEMKEEEIAQLRLRIQQGTAQRDELQEQKEKSEKAAFEELERALGVAQRAEEGRRQLQARLEEQVKEVEQANEEERRNLQQELSRVKQEVVNIMKKSSEDRVAELERLHAEALANKEQELHARLQDQDARVQEQISQAVEVCRKELTGALQEKDQQAALALEEVELQKTALQMEGQSHAQGLQQELEAARTKILELESSLVKSLQDKTGQPSTMSQQMEEQRRKNVDEMSALEEKHGEEVEALDQALKQLQEKHQAELEAALKEKEQQFQAHVEDMNLKTLEKLDVKQTELESLSLELSELLRSKELLEEQLETSRQELGMLLQQERSRYQEEIEGIKSQHEQSLGGVEKTLKEELNKLKMVLEDKDKALEELVAREKEHKKVERALQEGKVQLEQLAVSHGKEMEEWQEQSKVMRETQKTRDLELEELRQNLKKALSEKEDLLGARARLNEATAELARYRSQVNDLEKQLQETQNVWEQKTELLQQKYSAEQQKVQHQAEQAKIKLSEQERSFTVKLDSQRQEEEQLRKKLEEEVAAAEKRLEISKQKLEERVKVQDTKMEKIKQKFKEAQEKMKKRLQEQEEKLKEELKKKDTELSLKELQVKEKILEISQLSSAGISDAVSQLEASHQEQLGKLQLAHQKEREEQEQNWQRKYGLQEDEVQEKAQEMVELTQQLEAVRVEKEHVLQEIKDLREDLAMRETTVQKLQAELREAAITLESLSQGKAMLQAQVETMEKNLNQALNERNAVQDQMSKAEDDHRGKVLALSKQLEDTRRKEEVIALHTEEQRKLLNQTDELLKTVEILNKEKESALEQAEQFKNKLSEFKERAESKFTQNHNTIEALQTKLGETEKHISERDERLEALTTCIDTQTTSKGESDQALSEKEQSILTLIAELKSCTGKIAELEEELAERTKECKQLNSDLQQQSQVGERDRRDLEQQLQQVQAQSSQHGALAQETQKQLQSLVMETQMVHQRQREDFEMVKAEILRDRDEVLRAADERLSSESAGKLAELKKKAEQKIALVRKQLTTQLEEKEQCIKSLEVQLEEIKLNLNTKEERTKTLEEQVQSLKEVLTQKDELQRQGENERGESELEKERALQGIREMYEEKLHALQKEVTSQEETIMIQERGREKLSSQEDAHARLEEALKKLKQAEDEKARAKTSKGRKLEEKECCIEEERNSVGEIEASLANQQDTPKQYRDSLVEGYEQKLQDMQKQLEESESLLRAYEEESPQRVATDPEGLLGEMRAQQKDLLSKLSEAETEKQKLRKSFSSLQKDLRSLRKEHQLELEYMKKEMTQEYDKKLKLEMEDIEMKHSSGLKQLMREFNTQIATKEHELEAGVREAVGKAQEVEVELLENHREEANQLQKIISQKESELKRTVQRYEEILQSREEEMGARVWEVQKELEEIQQRSQHSTPGSVTELQVQLAQKTTLLSEARLKEQEFQETIHTLEDKLRCLHKNSVMTHLGSTYGDAVRFGCDALSEPTEFEYLRKVLFEYMMGRETKTMAKVITSVLKFPPDQAQTILEKEDSRMLGRGSKPASLPDRPWSSALIGGGIWLSASGGGGGEPARVHRGEAEVLEVILHKETPAHQTVPTASGEQESDDNTTLARAAAHRSNTSCSYCGKQGHFARDCRRRMQRGCGSRHRHGHSSLSASETAAPTKWEKVEAKIREMAAAGIIQPAGSPWVSPAMLVQNKDGSLRFCDGKVLQAVPASALNHHQQHETQFTATALLPGPDHQHCRHPQPARDRRPDVGGEKSETTSIVRYCSPIPPVTHHARHPVQTPPLRLRWQTDCPIPPGAWQPLLASRLFSVLVLDGGTTSRNRERHVGSPPPSLGRTANRCLLVALPARADTWDRLEYATTDHLWEWTVSHHHQLAWVSCHALSTHDAQCRTPIGLESYDHPIVYRGPEGTFFGYSVLEHFHDNTRWVLVGAPKANSSFSSSVRTPGAVYKCRVHSNPDRRCTEMDLGRGNKQRQSCGKTCEGDRNNEWMGVSLARQDKLNGNVLACAHRWKNVYYESEQILPHGYCSVIPPTLQGTARPLIPCYEDYKKTYGEEHGSCQAGIAGVFTEELVVMGAPGSYYWTGTVKVFNLTSSTSYNLNNDGVNSHRYSYLGYAVTAGHFSSPTATDVVGGAPQDGGEGKVYIFRIESGSLVKIFQASGKMMGSYFGSSLCAVDLNQDGLSDLLVGAPMHSEVRDEGQVSIYLSRGNGVMEEMEVLKGDNAYNAHFGECITSLGDIDDDGYHDVAIGAPKEDEYTGAVYIYHGDPTGIVSKYSMRVSGRRIDHGLRMFGQSISGKVDMDGNGYPDLTIGAFMSDNVVLLRSRPVITVDMSIFLPVSINITAPQCHDGSQHINCFNVTLCLRFRGKQVPGHIELLYNLTADVGKRQRGQPSRVLFSANGELTSTVSEVMRLGMSREACQRYTAYVRKEVKDVFSAITFEATYSLGQHVLDGQEDKDLPSLTPVLRWNKGDKIAQRNQTWFEKNCLSEDCAADLQLRGKLLLSGVHRQPYLALGGVKNISLNLSIFNAGDDAYDTNIFFNFSRELYFIKIWQKEEKGISCELLELDMLKCSVGFPFMRSQTKYDLAVILDTSHLSGENKTLQFLVTAKSANPEPESKLLDNTLELSIPLVHEVDTAITGVIAPTSFVYGNSIDSSRFVQLENMECNFQPLNFTFQVINNGPSTLPGSIVDIRIPNRLAGSGADMFHVIDIQVAEDRGNCTPHINPMPCTVPQDRESIFHTIFAFFTKSGRRVLDCDRPGRACLTITCVLSSQAKEEAISIDMQILLNTEILKRDSSSVIQFVTRGSVRLDSRALEVPDGLSEDTSVMFEALHSQEPRGYVVGWIIAISLLVGILIFLLLAVLLWKMGFFRRRYKEIIEAEKNRKDSDESWDWVQKSQ</sequence>
<dbReference type="InterPro" id="IPR048286">
    <property type="entry name" value="Integrin_alpha_Ig-like_3"/>
</dbReference>
<evidence type="ECO:0000256" key="6">
    <source>
        <dbReference type="ARBA" id="ARBA00022889"/>
    </source>
</evidence>
<dbReference type="SUPFAM" id="SSF57756">
    <property type="entry name" value="Retrovirus zinc finger-like domains"/>
    <property type="match status" value="1"/>
</dbReference>
<keyword evidence="10 14" id="KW-0675">Receptor</keyword>
<dbReference type="PROSITE" id="PS51470">
    <property type="entry name" value="FG_GAP"/>
    <property type="match status" value="6"/>
</dbReference>
<dbReference type="InterPro" id="IPR036875">
    <property type="entry name" value="Znf_CCHC_sf"/>
</dbReference>
<keyword evidence="9 14" id="KW-0472">Membrane</keyword>
<keyword evidence="20" id="KW-1185">Reference proteome</keyword>
<comment type="subcellular location">
    <subcellularLocation>
        <location evidence="1 14">Membrane</location>
        <topology evidence="1 14">Single-pass type I membrane protein</topology>
    </subcellularLocation>
</comment>
<dbReference type="Gene3D" id="2.60.40.1510">
    <property type="entry name" value="ntegrin, alpha v. Chain A, domain 3"/>
    <property type="match status" value="1"/>
</dbReference>
<dbReference type="PROSITE" id="PS50158">
    <property type="entry name" value="ZF_CCHC"/>
    <property type="match status" value="1"/>
</dbReference>
<reference evidence="19" key="1">
    <citation type="journal article" date="2023" name="Science">
        <title>Genome structures resolve the early diversification of teleost fishes.</title>
        <authorList>
            <person name="Parey E."/>
            <person name="Louis A."/>
            <person name="Montfort J."/>
            <person name="Bouchez O."/>
            <person name="Roques C."/>
            <person name="Iampietro C."/>
            <person name="Lluch J."/>
            <person name="Castinel A."/>
            <person name="Donnadieu C."/>
            <person name="Desvignes T."/>
            <person name="Floi Bucao C."/>
            <person name="Jouanno E."/>
            <person name="Wen M."/>
            <person name="Mejri S."/>
            <person name="Dirks R."/>
            <person name="Jansen H."/>
            <person name="Henkel C."/>
            <person name="Chen W.J."/>
            <person name="Zahm M."/>
            <person name="Cabau C."/>
            <person name="Klopp C."/>
            <person name="Thompson A.W."/>
            <person name="Robinson-Rechavi M."/>
            <person name="Braasch I."/>
            <person name="Lecointre G."/>
            <person name="Bobe J."/>
            <person name="Postlethwait J.H."/>
            <person name="Berthelot C."/>
            <person name="Roest Crollius H."/>
            <person name="Guiguen Y."/>
        </authorList>
    </citation>
    <scope>NUCLEOTIDE SEQUENCE</scope>
    <source>
        <strain evidence="19">NC1722</strain>
    </source>
</reference>
<dbReference type="PANTHER" id="PTHR19327">
    <property type="entry name" value="GOLGIN"/>
    <property type="match status" value="1"/>
</dbReference>
<feature type="region of interest" description="Disordered" evidence="16">
    <location>
        <begin position="37"/>
        <end position="88"/>
    </location>
</feature>
<feature type="coiled-coil region" evidence="15">
    <location>
        <begin position="395"/>
        <end position="524"/>
    </location>
</feature>
<feature type="repeat" description="FG-GAP" evidence="13">
    <location>
        <begin position="2500"/>
        <end position="2554"/>
    </location>
</feature>
<evidence type="ECO:0000256" key="9">
    <source>
        <dbReference type="ARBA" id="ARBA00023136"/>
    </source>
</evidence>
<organism evidence="19 20">
    <name type="scientific">Aldrovandia affinis</name>
    <dbReference type="NCBI Taxonomy" id="143900"/>
    <lineage>
        <taxon>Eukaryota</taxon>
        <taxon>Metazoa</taxon>
        <taxon>Chordata</taxon>
        <taxon>Craniata</taxon>
        <taxon>Vertebrata</taxon>
        <taxon>Euteleostomi</taxon>
        <taxon>Actinopterygii</taxon>
        <taxon>Neopterygii</taxon>
        <taxon>Teleostei</taxon>
        <taxon>Notacanthiformes</taxon>
        <taxon>Halosauridae</taxon>
        <taxon>Aldrovandia</taxon>
    </lineage>
</organism>
<evidence type="ECO:0000256" key="16">
    <source>
        <dbReference type="SAM" id="MobiDB-lite"/>
    </source>
</evidence>
<dbReference type="GO" id="GO:0008270">
    <property type="term" value="F:zinc ion binding"/>
    <property type="evidence" value="ECO:0007669"/>
    <property type="project" value="UniProtKB-KW"/>
</dbReference>
<dbReference type="InterPro" id="IPR000237">
    <property type="entry name" value="GRIP_dom"/>
</dbReference>
<dbReference type="Pfam" id="PF01839">
    <property type="entry name" value="FG-GAP"/>
    <property type="match status" value="2"/>
</dbReference>
<dbReference type="Proteomes" id="UP001221898">
    <property type="component" value="Unassembled WGS sequence"/>
</dbReference>
<evidence type="ECO:0000256" key="4">
    <source>
        <dbReference type="ARBA" id="ARBA00022729"/>
    </source>
</evidence>
<feature type="coiled-coil region" evidence="15">
    <location>
        <begin position="1050"/>
        <end position="1154"/>
    </location>
</feature>
<feature type="region of interest" description="Disordered" evidence="16">
    <location>
        <begin position="198"/>
        <end position="246"/>
    </location>
</feature>
<dbReference type="GO" id="GO:0031267">
    <property type="term" value="F:small GTPase binding"/>
    <property type="evidence" value="ECO:0007669"/>
    <property type="project" value="TreeGrafter"/>
</dbReference>
<dbReference type="Gene3D" id="1.10.220.60">
    <property type="entry name" value="GRIP domain"/>
    <property type="match status" value="1"/>
</dbReference>
<dbReference type="Gene3D" id="4.10.60.10">
    <property type="entry name" value="Zinc finger, CCHC-type"/>
    <property type="match status" value="1"/>
</dbReference>
<feature type="coiled-coil region" evidence="15">
    <location>
        <begin position="743"/>
        <end position="997"/>
    </location>
</feature>
<dbReference type="InterPro" id="IPR013519">
    <property type="entry name" value="Int_alpha_beta-p"/>
</dbReference>
<dbReference type="InterPro" id="IPR043502">
    <property type="entry name" value="DNA/RNA_pol_sf"/>
</dbReference>
<evidence type="ECO:0000256" key="15">
    <source>
        <dbReference type="SAM" id="Coils"/>
    </source>
</evidence>
<dbReference type="Gene3D" id="2.60.40.1460">
    <property type="entry name" value="Integrin domains. Chain A, domain 2"/>
    <property type="match status" value="1"/>
</dbReference>
<feature type="coiled-coil region" evidence="15">
    <location>
        <begin position="1190"/>
        <end position="1228"/>
    </location>
</feature>
<evidence type="ECO:0000256" key="2">
    <source>
        <dbReference type="ARBA" id="ARBA00008054"/>
    </source>
</evidence>
<accession>A0AAD7WMT2</accession>
<dbReference type="PROSITE" id="PS00242">
    <property type="entry name" value="INTEGRIN_ALPHA"/>
    <property type="match status" value="1"/>
</dbReference>
<keyword evidence="15" id="KW-0175">Coiled coil</keyword>
<dbReference type="InterPro" id="IPR013649">
    <property type="entry name" value="Integrin_alpha_Ig-like_1"/>
</dbReference>
<dbReference type="InterPro" id="IPR001878">
    <property type="entry name" value="Znf_CCHC"/>
</dbReference>
<dbReference type="SUPFAM" id="SSF101283">
    <property type="entry name" value="GRIP domain"/>
    <property type="match status" value="1"/>
</dbReference>
<dbReference type="InterPro" id="IPR048285">
    <property type="entry name" value="Integrin_alpha_Ig-like_2"/>
</dbReference>
<feature type="domain" description="CCHC-type" evidence="17">
    <location>
        <begin position="2021"/>
        <end position="2036"/>
    </location>
</feature>
<evidence type="ECO:0000256" key="11">
    <source>
        <dbReference type="ARBA" id="ARBA00023180"/>
    </source>
</evidence>
<dbReference type="InterPro" id="IPR018184">
    <property type="entry name" value="Integrin_alpha_C_CS"/>
</dbReference>
<dbReference type="EMBL" id="JAINUG010000062">
    <property type="protein sequence ID" value="KAJ8402821.1"/>
    <property type="molecule type" value="Genomic_DNA"/>
</dbReference>
<dbReference type="SMART" id="SM00343">
    <property type="entry name" value="ZnF_C2HC"/>
    <property type="match status" value="1"/>
</dbReference>
<keyword evidence="12" id="KW-0479">Metal-binding</keyword>
<feature type="transmembrane region" description="Helical" evidence="14">
    <location>
        <begin position="3241"/>
        <end position="3265"/>
    </location>
</feature>
<feature type="coiled-coil region" evidence="15">
    <location>
        <begin position="1834"/>
        <end position="1861"/>
    </location>
</feature>
<dbReference type="GO" id="GO:0005794">
    <property type="term" value="C:Golgi apparatus"/>
    <property type="evidence" value="ECO:0007669"/>
    <property type="project" value="TreeGrafter"/>
</dbReference>
<feature type="coiled-coil region" evidence="15">
    <location>
        <begin position="254"/>
        <end position="334"/>
    </location>
</feature>
<feature type="coiled-coil region" evidence="15">
    <location>
        <begin position="1755"/>
        <end position="1793"/>
    </location>
</feature>
<dbReference type="SUPFAM" id="SSF56672">
    <property type="entry name" value="DNA/RNA polymerases"/>
    <property type="match status" value="1"/>
</dbReference>
<feature type="repeat" description="FG-GAP" evidence="13">
    <location>
        <begin position="2555"/>
        <end position="2614"/>
    </location>
</feature>
<evidence type="ECO:0000259" key="17">
    <source>
        <dbReference type="PROSITE" id="PS50158"/>
    </source>
</evidence>
<keyword evidence="12" id="KW-0862">Zinc</keyword>
<keyword evidence="8 14" id="KW-0401">Integrin</keyword>
<keyword evidence="12" id="KW-0863">Zinc-finger</keyword>
<dbReference type="Pfam" id="PF20806">
    <property type="entry name" value="Integrin_A_Ig_3"/>
    <property type="match status" value="1"/>
</dbReference>
<dbReference type="GO" id="GO:0003676">
    <property type="term" value="F:nucleic acid binding"/>
    <property type="evidence" value="ECO:0007669"/>
    <property type="project" value="InterPro"/>
</dbReference>
<dbReference type="SMART" id="SM00755">
    <property type="entry name" value="Grip"/>
    <property type="match status" value="1"/>
</dbReference>
<feature type="repeat" description="FG-GAP" evidence="13">
    <location>
        <begin position="2615"/>
        <end position="2673"/>
    </location>
</feature>
<dbReference type="Gene3D" id="1.20.5.930">
    <property type="entry name" value="Bicelle-embedded integrin alpha(iib) transmembrane segment"/>
    <property type="match status" value="1"/>
</dbReference>
<dbReference type="InterPro" id="IPR028994">
    <property type="entry name" value="Integrin_alpha_N"/>
</dbReference>
<evidence type="ECO:0000256" key="1">
    <source>
        <dbReference type="ARBA" id="ARBA00004479"/>
    </source>
</evidence>
<evidence type="ECO:0000256" key="13">
    <source>
        <dbReference type="PROSITE-ProRule" id="PRU00803"/>
    </source>
</evidence>
<dbReference type="Pfam" id="PF08441">
    <property type="entry name" value="Integrin_A_Ig_1"/>
    <property type="match status" value="1"/>
</dbReference>
<dbReference type="PRINTS" id="PR01185">
    <property type="entry name" value="INTEGRINA"/>
</dbReference>
<feature type="compositionally biased region" description="Polar residues" evidence="16">
    <location>
        <begin position="597"/>
        <end position="612"/>
    </location>
</feature>
<dbReference type="SUPFAM" id="SSF69179">
    <property type="entry name" value="Integrin domains"/>
    <property type="match status" value="3"/>
</dbReference>
<evidence type="ECO:0000256" key="10">
    <source>
        <dbReference type="ARBA" id="ARBA00023170"/>
    </source>
</evidence>
<feature type="region of interest" description="Disordered" evidence="16">
    <location>
        <begin position="2133"/>
        <end position="2160"/>
    </location>
</feature>
<comment type="similarity">
    <text evidence="2 14">Belongs to the integrin alpha chain family.</text>
</comment>
<feature type="compositionally biased region" description="Basic and acidic residues" evidence="16">
    <location>
        <begin position="43"/>
        <end position="57"/>
    </location>
</feature>
<comment type="caution">
    <text evidence="19">The sequence shown here is derived from an EMBL/GenBank/DDBJ whole genome shotgun (WGS) entry which is preliminary data.</text>
</comment>
<keyword evidence="6 14" id="KW-0130">Cell adhesion</keyword>
<protein>
    <recommendedName>
        <fullName evidence="21">Golgin subfamily A member 4</fullName>
    </recommendedName>
</protein>
<feature type="domain" description="GRIP" evidence="18">
    <location>
        <begin position="1881"/>
        <end position="1928"/>
    </location>
</feature>
<dbReference type="GO" id="GO:0007155">
    <property type="term" value="P:cell adhesion"/>
    <property type="evidence" value="ECO:0007669"/>
    <property type="project" value="UniProtKB-KW"/>
</dbReference>
<evidence type="ECO:0000256" key="14">
    <source>
        <dbReference type="RuleBase" id="RU003762"/>
    </source>
</evidence>
<dbReference type="PANTHER" id="PTHR19327:SF0">
    <property type="entry name" value="GOLGIN SUBFAMILY A MEMBER 4"/>
    <property type="match status" value="1"/>
</dbReference>
<feature type="repeat" description="FG-GAP" evidence="13">
    <location>
        <begin position="2678"/>
        <end position="2739"/>
    </location>
</feature>
<feature type="coiled-coil region" evidence="15">
    <location>
        <begin position="146"/>
        <end position="173"/>
    </location>
</feature>
<dbReference type="InterPro" id="IPR032695">
    <property type="entry name" value="Integrin_dom_sf"/>
</dbReference>
<keyword evidence="3 14" id="KW-0812">Transmembrane</keyword>
<dbReference type="SMART" id="SM00191">
    <property type="entry name" value="Int_alpha"/>
    <property type="match status" value="5"/>
</dbReference>
<keyword evidence="7 14" id="KW-1133">Transmembrane helix</keyword>
<feature type="repeat" description="FG-GAP" evidence="13">
    <location>
        <begin position="2378"/>
        <end position="2441"/>
    </location>
</feature>
<evidence type="ECO:0000313" key="19">
    <source>
        <dbReference type="EMBL" id="KAJ8402821.1"/>
    </source>
</evidence>
<feature type="compositionally biased region" description="Polar residues" evidence="16">
    <location>
        <begin position="1315"/>
        <end position="1326"/>
    </location>
</feature>
<dbReference type="InterPro" id="IPR000413">
    <property type="entry name" value="Integrin_alpha"/>
</dbReference>
<dbReference type="PROSITE" id="PS50913">
    <property type="entry name" value="GRIP"/>
    <property type="match status" value="1"/>
</dbReference>
<evidence type="ECO:0000256" key="5">
    <source>
        <dbReference type="ARBA" id="ARBA00022737"/>
    </source>
</evidence>
<dbReference type="InterPro" id="IPR013517">
    <property type="entry name" value="FG-GAP"/>
</dbReference>
<proteinExistence type="inferred from homology"/>